<protein>
    <submittedName>
        <fullName evidence="2">Uncharacterized protein</fullName>
    </submittedName>
</protein>
<dbReference type="Proteomes" id="UP000644147">
    <property type="component" value="Unassembled WGS sequence"/>
</dbReference>
<evidence type="ECO:0000256" key="1">
    <source>
        <dbReference type="SAM" id="SignalP"/>
    </source>
</evidence>
<reference evidence="2 3" key="1">
    <citation type="submission" date="2020-12" db="EMBL/GenBank/DDBJ databases">
        <title>Bacterial novel species Adhaeribacter sp. BT258 isolated from soil.</title>
        <authorList>
            <person name="Jung H.-Y."/>
        </authorList>
    </citation>
    <scope>NUCLEOTIDE SEQUENCE [LARGE SCALE GENOMIC DNA]</scope>
    <source>
        <strain evidence="2 3">BT258</strain>
    </source>
</reference>
<evidence type="ECO:0000313" key="2">
    <source>
        <dbReference type="EMBL" id="MBK0404897.1"/>
    </source>
</evidence>
<dbReference type="RefSeq" id="WP_200507794.1">
    <property type="nucleotide sequence ID" value="NZ_JAEHFX010000013.1"/>
</dbReference>
<organism evidence="2 3">
    <name type="scientific">Adhaeribacter terrigena</name>
    <dbReference type="NCBI Taxonomy" id="2793070"/>
    <lineage>
        <taxon>Bacteria</taxon>
        <taxon>Pseudomonadati</taxon>
        <taxon>Bacteroidota</taxon>
        <taxon>Cytophagia</taxon>
        <taxon>Cytophagales</taxon>
        <taxon>Hymenobacteraceae</taxon>
        <taxon>Adhaeribacter</taxon>
    </lineage>
</organism>
<feature type="chain" id="PRO_5045245031" evidence="1">
    <location>
        <begin position="24"/>
        <end position="250"/>
    </location>
</feature>
<dbReference type="EMBL" id="JAEHFX010000013">
    <property type="protein sequence ID" value="MBK0404897.1"/>
    <property type="molecule type" value="Genomic_DNA"/>
</dbReference>
<keyword evidence="3" id="KW-1185">Reference proteome</keyword>
<gene>
    <name evidence="2" type="ORF">I5M27_18040</name>
</gene>
<evidence type="ECO:0000313" key="3">
    <source>
        <dbReference type="Proteomes" id="UP000644147"/>
    </source>
</evidence>
<name>A0ABS1C6A4_9BACT</name>
<sequence>MIKRTGLLYLALIYLLIPFSSFADSKIKSDSINKATHKQEYLAKVKRLGLPYDEDFYYKYKVNLNKISELAKLGVNVKKDFLNTEQHYVEGNTLIAETVVKGTVLKLEYDTSRIAQYHSIYTVQVEEAYSGEPFRQIKIYLMSGKFGDNYISVSADPKIKVGDELLLFLLPFDYEEIEENKAKGFLNSFVTFPPFHPENFVVMEAFRIEGDKIYKDNDLKVGKLNRKEAKLKNIIKINDRKNFYSTRFLN</sequence>
<comment type="caution">
    <text evidence="2">The sequence shown here is derived from an EMBL/GenBank/DDBJ whole genome shotgun (WGS) entry which is preliminary data.</text>
</comment>
<accession>A0ABS1C6A4</accession>
<feature type="signal peptide" evidence="1">
    <location>
        <begin position="1"/>
        <end position="23"/>
    </location>
</feature>
<proteinExistence type="predicted"/>
<keyword evidence="1" id="KW-0732">Signal</keyword>